<dbReference type="EMBL" id="FXTN01000004">
    <property type="protein sequence ID" value="SMO60924.1"/>
    <property type="molecule type" value="Genomic_DNA"/>
</dbReference>
<dbReference type="InterPro" id="IPR046233">
    <property type="entry name" value="DUF6266"/>
</dbReference>
<organism evidence="1 2">
    <name type="scientific">Pedobacter westerhofensis</name>
    <dbReference type="NCBI Taxonomy" id="425512"/>
    <lineage>
        <taxon>Bacteria</taxon>
        <taxon>Pseudomonadati</taxon>
        <taxon>Bacteroidota</taxon>
        <taxon>Sphingobacteriia</taxon>
        <taxon>Sphingobacteriales</taxon>
        <taxon>Sphingobacteriaceae</taxon>
        <taxon>Pedobacter</taxon>
    </lineage>
</organism>
<keyword evidence="2" id="KW-1185">Reference proteome</keyword>
<dbReference type="OrthoDB" id="648163at2"/>
<dbReference type="AlphaFoldDB" id="A0A521CN87"/>
<protein>
    <submittedName>
        <fullName evidence="1">Uncharacterized protein</fullName>
    </submittedName>
</protein>
<dbReference type="RefSeq" id="WP_142527781.1">
    <property type="nucleotide sequence ID" value="NZ_CBCSJO010000001.1"/>
</dbReference>
<evidence type="ECO:0000313" key="2">
    <source>
        <dbReference type="Proteomes" id="UP000320300"/>
    </source>
</evidence>
<sequence length="214" mass="23863">MARLIPGALGTVIGRVGNMVFYELNGQIIGRRIGVVDKFSDAQLGNQMEFGLATLLLNPVQKFIRAGFRTTPKKAGHTFHSVAFSLNKKNAMSGKYPDIAIDFSRVVFSMGSLPLPVSAEVKLADNRLQFSWDPNLENEENDPSDQVMLVAYFPTTFQALTVQNGSPRTAAKHDILLPSFKKKMVIETYMAFISEDRERVSSSIYLGQIIWDKQ</sequence>
<dbReference type="Pfam" id="PF19781">
    <property type="entry name" value="DUF6266"/>
    <property type="match status" value="1"/>
</dbReference>
<reference evidence="1 2" key="1">
    <citation type="submission" date="2017-05" db="EMBL/GenBank/DDBJ databases">
        <authorList>
            <person name="Varghese N."/>
            <person name="Submissions S."/>
        </authorList>
    </citation>
    <scope>NUCLEOTIDE SEQUENCE [LARGE SCALE GENOMIC DNA]</scope>
    <source>
        <strain evidence="1 2">DSM 19036</strain>
    </source>
</reference>
<proteinExistence type="predicted"/>
<dbReference type="Proteomes" id="UP000320300">
    <property type="component" value="Unassembled WGS sequence"/>
</dbReference>
<name>A0A521CN87_9SPHI</name>
<gene>
    <name evidence="1" type="ORF">SAMN06265348_10468</name>
</gene>
<evidence type="ECO:0000313" key="1">
    <source>
        <dbReference type="EMBL" id="SMO60924.1"/>
    </source>
</evidence>
<accession>A0A521CN87</accession>